<feature type="transmembrane region" description="Helical" evidence="1">
    <location>
        <begin position="318"/>
        <end position="338"/>
    </location>
</feature>
<dbReference type="Pfam" id="PF06166">
    <property type="entry name" value="DUF979"/>
    <property type="match status" value="1"/>
</dbReference>
<feature type="transmembrane region" description="Helical" evidence="1">
    <location>
        <begin position="187"/>
        <end position="208"/>
    </location>
</feature>
<keyword evidence="1" id="KW-0472">Membrane</keyword>
<dbReference type="InterPro" id="IPR009323">
    <property type="entry name" value="DUF979"/>
</dbReference>
<accession>A0A1Y4SU68</accession>
<evidence type="ECO:0000256" key="1">
    <source>
        <dbReference type="SAM" id="Phobius"/>
    </source>
</evidence>
<gene>
    <name evidence="2" type="ORF">B5E75_10215</name>
</gene>
<dbReference type="Proteomes" id="UP000195305">
    <property type="component" value="Unassembled WGS sequence"/>
</dbReference>
<feature type="transmembrane region" description="Helical" evidence="1">
    <location>
        <begin position="220"/>
        <end position="244"/>
    </location>
</feature>
<protein>
    <recommendedName>
        <fullName evidence="4">Permease</fullName>
    </recommendedName>
</protein>
<feature type="transmembrane region" description="Helical" evidence="1">
    <location>
        <begin position="280"/>
        <end position="306"/>
    </location>
</feature>
<dbReference type="EMBL" id="NFLJ01000030">
    <property type="protein sequence ID" value="OUQ33448.1"/>
    <property type="molecule type" value="Genomic_DNA"/>
</dbReference>
<comment type="caution">
    <text evidence="2">The sequence shown here is derived from an EMBL/GenBank/DDBJ whole genome shotgun (WGS) entry which is preliminary data.</text>
</comment>
<sequence length="339" mass="36343">MLDFLTIYFPEFFYVLCSFVSFDTAYRATRNKEAKIGTTLFWALLGVIFMLGKVLPNVLIGAMLVVMGCLTVTNQVKMGEFEESTHEFRQQSSEKLGNKIFVPAVSIGVMALILSLIQYNKDTAQTFFLKLSNFFSFQLFSFGSSSGDPTALDGAVMTGIACLVAFVLAIIICKPKLSETRSDTSRLLMQVGASCLLPQLLGALGSVFNEAGVGDVISSIISSVVPSGNIVIGVIVYVLGMVIFTMIMGNAFAAFTVITIGIGIPFVINQGGDPSIVAALGMTAGYCGTLMTPMAANFNIVPCAVLETKDQKWAVIKAQAPIALIMIVIHIVLMLVLAF</sequence>
<reference evidence="2 3" key="1">
    <citation type="journal article" date="2018" name="BMC Genomics">
        <title>Whole genome sequencing and function prediction of 133 gut anaerobes isolated from chicken caecum in pure cultures.</title>
        <authorList>
            <person name="Medvecky M."/>
            <person name="Cejkova D."/>
            <person name="Polansky O."/>
            <person name="Karasova D."/>
            <person name="Kubasova T."/>
            <person name="Cizek A."/>
            <person name="Rychlik I."/>
        </authorList>
    </citation>
    <scope>NUCLEOTIDE SEQUENCE [LARGE SCALE GENOMIC DNA]</scope>
    <source>
        <strain evidence="2 3">An13</strain>
    </source>
</reference>
<evidence type="ECO:0000313" key="3">
    <source>
        <dbReference type="Proteomes" id="UP000195305"/>
    </source>
</evidence>
<proteinExistence type="predicted"/>
<feature type="transmembrane region" description="Helical" evidence="1">
    <location>
        <begin position="154"/>
        <end position="175"/>
    </location>
</feature>
<keyword evidence="1" id="KW-1133">Transmembrane helix</keyword>
<name>A0A1Y4SU68_9FIRM</name>
<evidence type="ECO:0000313" key="2">
    <source>
        <dbReference type="EMBL" id="OUQ33448.1"/>
    </source>
</evidence>
<dbReference type="AlphaFoldDB" id="A0A1Y4SU68"/>
<evidence type="ECO:0008006" key="4">
    <source>
        <dbReference type="Google" id="ProtNLM"/>
    </source>
</evidence>
<dbReference type="RefSeq" id="WP_087358909.1">
    <property type="nucleotide sequence ID" value="NZ_AP031415.1"/>
</dbReference>
<feature type="transmembrane region" description="Helical" evidence="1">
    <location>
        <begin position="6"/>
        <end position="22"/>
    </location>
</feature>
<feature type="transmembrane region" description="Helical" evidence="1">
    <location>
        <begin position="251"/>
        <end position="268"/>
    </location>
</feature>
<dbReference type="OrthoDB" id="1689651at2"/>
<feature type="transmembrane region" description="Helical" evidence="1">
    <location>
        <begin position="100"/>
        <end position="119"/>
    </location>
</feature>
<keyword evidence="3" id="KW-1185">Reference proteome</keyword>
<organism evidence="2 3">
    <name type="scientific">Massilimicrobiota timonensis</name>
    <dbReference type="NCBI Taxonomy" id="1776392"/>
    <lineage>
        <taxon>Bacteria</taxon>
        <taxon>Bacillati</taxon>
        <taxon>Bacillota</taxon>
        <taxon>Erysipelotrichia</taxon>
        <taxon>Erysipelotrichales</taxon>
        <taxon>Erysipelotrichaceae</taxon>
        <taxon>Massilimicrobiota</taxon>
    </lineage>
</organism>
<keyword evidence="1" id="KW-0812">Transmembrane</keyword>
<feature type="transmembrane region" description="Helical" evidence="1">
    <location>
        <begin position="34"/>
        <end position="52"/>
    </location>
</feature>